<dbReference type="EC" id="3.1.-.-" evidence="5"/>
<evidence type="ECO:0000256" key="5">
    <source>
        <dbReference type="HAMAP-Rule" id="MF_00265"/>
    </source>
</evidence>
<dbReference type="SUPFAM" id="SSF88723">
    <property type="entry name" value="PIN domain-like"/>
    <property type="match status" value="1"/>
</dbReference>
<dbReference type="Pfam" id="PF01850">
    <property type="entry name" value="PIN"/>
    <property type="match status" value="1"/>
</dbReference>
<dbReference type="EMBL" id="CACVAP010000018">
    <property type="protein sequence ID" value="CAA6799397.1"/>
    <property type="molecule type" value="Genomic_DNA"/>
</dbReference>
<evidence type="ECO:0000256" key="2">
    <source>
        <dbReference type="ARBA" id="ARBA00022722"/>
    </source>
</evidence>
<dbReference type="GO" id="GO:0004540">
    <property type="term" value="F:RNA nuclease activity"/>
    <property type="evidence" value="ECO:0007669"/>
    <property type="project" value="InterPro"/>
</dbReference>
<evidence type="ECO:0000313" key="7">
    <source>
        <dbReference type="EMBL" id="CAA6799397.1"/>
    </source>
</evidence>
<keyword evidence="5" id="KW-0460">Magnesium</keyword>
<comment type="function">
    <text evidence="5">Toxic component of a toxin-antitoxin (TA) system. An RNase.</text>
</comment>
<evidence type="ECO:0000259" key="6">
    <source>
        <dbReference type="Pfam" id="PF01850"/>
    </source>
</evidence>
<reference evidence="7" key="1">
    <citation type="submission" date="2020-01" db="EMBL/GenBank/DDBJ databases">
        <authorList>
            <person name="Meier V. D."/>
            <person name="Meier V D."/>
        </authorList>
    </citation>
    <scope>NUCLEOTIDE SEQUENCE</scope>
    <source>
        <strain evidence="7">HLG_WM_MAG_06</strain>
    </source>
</reference>
<dbReference type="GO" id="GO:0016787">
    <property type="term" value="F:hydrolase activity"/>
    <property type="evidence" value="ECO:0007669"/>
    <property type="project" value="UniProtKB-KW"/>
</dbReference>
<keyword evidence="2 5" id="KW-0540">Nuclease</keyword>
<sequence>MIYLDTNVLLYATLSKVDTQSQQDRAIEILKDLIDNETLLLSNLNLLEYAFVMKKAREDSEKIENALQLFQSFVQDEQDGFKNELVEVLNNDYAYKNSFDLYHVTFANSYKCQKLLTFDKGFKKFVGICDVDIEIL</sequence>
<proteinExistence type="inferred from homology"/>
<feature type="domain" description="PIN" evidence="6">
    <location>
        <begin position="2"/>
        <end position="125"/>
    </location>
</feature>
<comment type="similarity">
    <text evidence="5">Belongs to the PINc/VapC protein family.</text>
</comment>
<dbReference type="AlphaFoldDB" id="A0A6S6S8F7"/>
<dbReference type="InterPro" id="IPR029060">
    <property type="entry name" value="PIN-like_dom_sf"/>
</dbReference>
<comment type="cofactor">
    <cofactor evidence="5">
        <name>Mg(2+)</name>
        <dbReference type="ChEBI" id="CHEBI:18420"/>
    </cofactor>
</comment>
<dbReference type="InterPro" id="IPR022907">
    <property type="entry name" value="VapC_family"/>
</dbReference>
<protein>
    <recommendedName>
        <fullName evidence="5">Ribonuclease VapC</fullName>
        <shortName evidence="5">RNase VapC</shortName>
        <ecNumber evidence="5">3.1.-.-</ecNumber>
    </recommendedName>
    <alternativeName>
        <fullName evidence="5">Toxin VapC</fullName>
    </alternativeName>
</protein>
<dbReference type="HAMAP" id="MF_00265">
    <property type="entry name" value="VapC_Nob1"/>
    <property type="match status" value="1"/>
</dbReference>
<evidence type="ECO:0000256" key="3">
    <source>
        <dbReference type="ARBA" id="ARBA00022723"/>
    </source>
</evidence>
<evidence type="ECO:0000256" key="4">
    <source>
        <dbReference type="ARBA" id="ARBA00022801"/>
    </source>
</evidence>
<keyword evidence="4 5" id="KW-0378">Hydrolase</keyword>
<dbReference type="CDD" id="cd09854">
    <property type="entry name" value="PIN_VapC-like"/>
    <property type="match status" value="1"/>
</dbReference>
<name>A0A6S6S8F7_9BACT</name>
<keyword evidence="5" id="KW-0800">Toxin</keyword>
<feature type="binding site" evidence="5">
    <location>
        <position position="5"/>
    </location>
    <ligand>
        <name>Mg(2+)</name>
        <dbReference type="ChEBI" id="CHEBI:18420"/>
    </ligand>
</feature>
<dbReference type="GO" id="GO:0000287">
    <property type="term" value="F:magnesium ion binding"/>
    <property type="evidence" value="ECO:0007669"/>
    <property type="project" value="UniProtKB-UniRule"/>
</dbReference>
<organism evidence="7">
    <name type="scientific">uncultured Sulfurovum sp</name>
    <dbReference type="NCBI Taxonomy" id="269237"/>
    <lineage>
        <taxon>Bacteria</taxon>
        <taxon>Pseudomonadati</taxon>
        <taxon>Campylobacterota</taxon>
        <taxon>Epsilonproteobacteria</taxon>
        <taxon>Campylobacterales</taxon>
        <taxon>Sulfurovaceae</taxon>
        <taxon>Sulfurovum</taxon>
        <taxon>environmental samples</taxon>
    </lineage>
</organism>
<keyword evidence="3 5" id="KW-0479">Metal-binding</keyword>
<dbReference type="InterPro" id="IPR002716">
    <property type="entry name" value="PIN_dom"/>
</dbReference>
<feature type="binding site" evidence="5">
    <location>
        <position position="100"/>
    </location>
    <ligand>
        <name>Mg(2+)</name>
        <dbReference type="ChEBI" id="CHEBI:18420"/>
    </ligand>
</feature>
<dbReference type="Gene3D" id="3.40.50.1010">
    <property type="entry name" value="5'-nuclease"/>
    <property type="match status" value="1"/>
</dbReference>
<gene>
    <name evidence="5" type="primary">vapC</name>
    <name evidence="7" type="ORF">HELGO_WM31429</name>
</gene>
<evidence type="ECO:0000256" key="1">
    <source>
        <dbReference type="ARBA" id="ARBA00022649"/>
    </source>
</evidence>
<accession>A0A6S6S8F7</accession>
<keyword evidence="1 5" id="KW-1277">Toxin-antitoxin system</keyword>
<dbReference type="GO" id="GO:0090729">
    <property type="term" value="F:toxin activity"/>
    <property type="evidence" value="ECO:0007669"/>
    <property type="project" value="UniProtKB-KW"/>
</dbReference>